<dbReference type="CDD" id="cd00130">
    <property type="entry name" value="PAS"/>
    <property type="match status" value="1"/>
</dbReference>
<evidence type="ECO:0000313" key="7">
    <source>
        <dbReference type="Proteomes" id="UP001236500"/>
    </source>
</evidence>
<dbReference type="PANTHER" id="PTHR44688">
    <property type="entry name" value="DNA-BINDING TRANSCRIPTIONAL ACTIVATOR DEVR_DOSR"/>
    <property type="match status" value="1"/>
</dbReference>
<organism evidence="6 7">
    <name type="scientific">Microbulbifer bruguierae</name>
    <dbReference type="NCBI Taxonomy" id="3029061"/>
    <lineage>
        <taxon>Bacteria</taxon>
        <taxon>Pseudomonadati</taxon>
        <taxon>Pseudomonadota</taxon>
        <taxon>Gammaproteobacteria</taxon>
        <taxon>Cellvibrionales</taxon>
        <taxon>Microbulbiferaceae</taxon>
        <taxon>Microbulbifer</taxon>
    </lineage>
</organism>
<dbReference type="InterPro" id="IPR035965">
    <property type="entry name" value="PAS-like_dom_sf"/>
</dbReference>
<evidence type="ECO:0000259" key="4">
    <source>
        <dbReference type="PROSITE" id="PS50043"/>
    </source>
</evidence>
<feature type="domain" description="HTH luxR-type" evidence="4">
    <location>
        <begin position="197"/>
        <end position="262"/>
    </location>
</feature>
<dbReference type="Pfam" id="PF08447">
    <property type="entry name" value="PAS_3"/>
    <property type="match status" value="1"/>
</dbReference>
<proteinExistence type="predicted"/>
<dbReference type="Pfam" id="PF00196">
    <property type="entry name" value="GerE"/>
    <property type="match status" value="1"/>
</dbReference>
<dbReference type="SUPFAM" id="SSF46894">
    <property type="entry name" value="C-terminal effector domain of the bipartite response regulators"/>
    <property type="match status" value="1"/>
</dbReference>
<dbReference type="InterPro" id="IPR000792">
    <property type="entry name" value="Tscrpt_reg_LuxR_C"/>
</dbReference>
<dbReference type="PANTHER" id="PTHR44688:SF16">
    <property type="entry name" value="DNA-BINDING TRANSCRIPTIONAL ACTIVATOR DEVR_DOSR"/>
    <property type="match status" value="1"/>
</dbReference>
<keyword evidence="1" id="KW-0805">Transcription regulation</keyword>
<dbReference type="InterPro" id="IPR036388">
    <property type="entry name" value="WH-like_DNA-bd_sf"/>
</dbReference>
<dbReference type="SUPFAM" id="SSF55785">
    <property type="entry name" value="PYP-like sensor domain (PAS domain)"/>
    <property type="match status" value="1"/>
</dbReference>
<dbReference type="PRINTS" id="PR00038">
    <property type="entry name" value="HTHLUXR"/>
</dbReference>
<evidence type="ECO:0000256" key="1">
    <source>
        <dbReference type="ARBA" id="ARBA00023015"/>
    </source>
</evidence>
<dbReference type="CDD" id="cd06170">
    <property type="entry name" value="LuxR_C_like"/>
    <property type="match status" value="1"/>
</dbReference>
<keyword evidence="7" id="KW-1185">Reference proteome</keyword>
<dbReference type="Gene3D" id="3.30.450.20">
    <property type="entry name" value="PAS domain"/>
    <property type="match status" value="1"/>
</dbReference>
<dbReference type="InterPro" id="IPR000014">
    <property type="entry name" value="PAS"/>
</dbReference>
<keyword evidence="2" id="KW-0238">DNA-binding</keyword>
<gene>
    <name evidence="6" type="ORF">PVT68_12540</name>
</gene>
<dbReference type="InterPro" id="IPR016032">
    <property type="entry name" value="Sig_transdc_resp-reg_C-effctor"/>
</dbReference>
<dbReference type="PROSITE" id="PS00622">
    <property type="entry name" value="HTH_LUXR_1"/>
    <property type="match status" value="1"/>
</dbReference>
<evidence type="ECO:0000259" key="5">
    <source>
        <dbReference type="PROSITE" id="PS50112"/>
    </source>
</evidence>
<dbReference type="Gene3D" id="1.10.10.10">
    <property type="entry name" value="Winged helix-like DNA-binding domain superfamily/Winged helix DNA-binding domain"/>
    <property type="match status" value="1"/>
</dbReference>
<accession>A0ABY8N9M9</accession>
<dbReference type="InterPro" id="IPR013655">
    <property type="entry name" value="PAS_fold_3"/>
</dbReference>
<dbReference type="PROSITE" id="PS50043">
    <property type="entry name" value="HTH_LUXR_2"/>
    <property type="match status" value="1"/>
</dbReference>
<evidence type="ECO:0000256" key="3">
    <source>
        <dbReference type="ARBA" id="ARBA00023163"/>
    </source>
</evidence>
<dbReference type="EMBL" id="CP118605">
    <property type="protein sequence ID" value="WGL15596.1"/>
    <property type="molecule type" value="Genomic_DNA"/>
</dbReference>
<keyword evidence="3" id="KW-0804">Transcription</keyword>
<name>A0ABY8N9M9_9GAMM</name>
<evidence type="ECO:0000256" key="2">
    <source>
        <dbReference type="ARBA" id="ARBA00023125"/>
    </source>
</evidence>
<evidence type="ECO:0000313" key="6">
    <source>
        <dbReference type="EMBL" id="WGL15596.1"/>
    </source>
</evidence>
<protein>
    <submittedName>
        <fullName evidence="6">LuxR C-terminal-related transcriptional regulator</fullName>
    </submittedName>
</protein>
<dbReference type="SMART" id="SM00421">
    <property type="entry name" value="HTH_LUXR"/>
    <property type="match status" value="1"/>
</dbReference>
<dbReference type="Proteomes" id="UP001236500">
    <property type="component" value="Chromosome"/>
</dbReference>
<sequence length="264" mass="29234">METGNLQPHLQRDFGSRHNAPVLLSGQNTSGIHQLVEQFTANFFSSGAGYYYLLDYARIQHPLLTSPTIEPILGLDPETVTIQSIIDRIHPDDVDFVARAEETALATLNTLVAREQLSQFKISYCARLRTSDGSYRLFNHQALIIATDEQAGVAKILGIHTDIEHLTKKNNYKLSLLNIAGGESYLNIDVFDGNLQRISAPSVFSEREMEVVRLLTDGKTSVAIAELLDISPNTVKNHRKNILKKANCKTTGQLVSKVFSEGLA</sequence>
<dbReference type="PROSITE" id="PS50112">
    <property type="entry name" value="PAS"/>
    <property type="match status" value="1"/>
</dbReference>
<feature type="domain" description="PAS" evidence="5">
    <location>
        <begin position="66"/>
        <end position="108"/>
    </location>
</feature>
<dbReference type="RefSeq" id="WP_280318543.1">
    <property type="nucleotide sequence ID" value="NZ_CP118605.1"/>
</dbReference>
<reference evidence="6 7" key="1">
    <citation type="submission" date="2023-02" db="EMBL/GenBank/DDBJ databases">
        <title>Description and genomic characterization of Microbulbifer bruguierae sp. nov., isolated from the sediment of mangrove plant Bruguiera sexangula.</title>
        <authorList>
            <person name="Long M."/>
        </authorList>
    </citation>
    <scope>NUCLEOTIDE SEQUENCE [LARGE SCALE GENOMIC DNA]</scope>
    <source>
        <strain evidence="6 7">H12</strain>
    </source>
</reference>